<sequence>MACPREGNDGRDAESAHPSVHIPLTAMETSHVVVAAGNESNKIWSPRNRGTAWDSSDFTEMVHLHLLGSGSVVRLVGASGLNFLLWLAPSGAAVNATLAVPCLALGLVLSLLEAGTGIDDRHFGYLKTEKK</sequence>
<accession>A0A7S1J016</accession>
<proteinExistence type="predicted"/>
<protein>
    <submittedName>
        <fullName evidence="2">Uncharacterized protein</fullName>
    </submittedName>
</protein>
<gene>
    <name evidence="2" type="ORF">EGYM00392_LOCUS39113</name>
</gene>
<feature type="compositionally biased region" description="Basic and acidic residues" evidence="1">
    <location>
        <begin position="1"/>
        <end position="15"/>
    </location>
</feature>
<organism evidence="2">
    <name type="scientific">Eutreptiella gymnastica</name>
    <dbReference type="NCBI Taxonomy" id="73025"/>
    <lineage>
        <taxon>Eukaryota</taxon>
        <taxon>Discoba</taxon>
        <taxon>Euglenozoa</taxon>
        <taxon>Euglenida</taxon>
        <taxon>Spirocuta</taxon>
        <taxon>Euglenophyceae</taxon>
        <taxon>Eutreptiales</taxon>
        <taxon>Eutreptiaceae</taxon>
        <taxon>Eutreptiella</taxon>
    </lineage>
</organism>
<evidence type="ECO:0000313" key="2">
    <source>
        <dbReference type="EMBL" id="CAD9027978.1"/>
    </source>
</evidence>
<reference evidence="2" key="1">
    <citation type="submission" date="2021-01" db="EMBL/GenBank/DDBJ databases">
        <authorList>
            <person name="Corre E."/>
            <person name="Pelletier E."/>
            <person name="Niang G."/>
            <person name="Scheremetjew M."/>
            <person name="Finn R."/>
            <person name="Kale V."/>
            <person name="Holt S."/>
            <person name="Cochrane G."/>
            <person name="Meng A."/>
            <person name="Brown T."/>
            <person name="Cohen L."/>
        </authorList>
    </citation>
    <scope>NUCLEOTIDE SEQUENCE</scope>
    <source>
        <strain evidence="2">NIES-381</strain>
    </source>
</reference>
<name>A0A7S1J016_9EUGL</name>
<evidence type="ECO:0000256" key="1">
    <source>
        <dbReference type="SAM" id="MobiDB-lite"/>
    </source>
</evidence>
<dbReference type="EMBL" id="HBGA01105312">
    <property type="protein sequence ID" value="CAD9027978.1"/>
    <property type="molecule type" value="Transcribed_RNA"/>
</dbReference>
<dbReference type="AlphaFoldDB" id="A0A7S1J016"/>
<feature type="region of interest" description="Disordered" evidence="1">
    <location>
        <begin position="1"/>
        <end position="20"/>
    </location>
</feature>